<dbReference type="NCBIfam" id="NF005556">
    <property type="entry name" value="PRK07226.1"/>
    <property type="match status" value="1"/>
</dbReference>
<keyword evidence="2" id="KW-1185">Reference proteome</keyword>
<protein>
    <submittedName>
        <fullName evidence="1">Fructose-bisphosphate aldolase</fullName>
    </submittedName>
</protein>
<gene>
    <name evidence="1" type="ORF">HCJ92_23270</name>
</gene>
<sequence length="268" mass="27329">MSLTGKALRMARLSRRGDGRYLFVPLDHSVSDGPVVTGTGFCELVRDISVGGADAVVVHKGRARMIPPGLLTRTALVVHLSASTVHAPDVDAKVLVGSVEDAVGIGADAVSVHVNIGSLTEAAQLADLGVVASGCERWGMPLLVMIYPRGPRVEDGARADLVAHVVNIAVDLGADLVKTVLAAPASRMSDVVASCPLPVLVAGGGGGGQSLREFASSALAAGCSGLAVGRRVFTGPSPREAVRELAEIVHGRVLAAEPVPPSHMVGVL</sequence>
<evidence type="ECO:0000313" key="1">
    <source>
        <dbReference type="EMBL" id="NJP69123.1"/>
    </source>
</evidence>
<dbReference type="PANTHER" id="PTHR47916">
    <property type="entry name" value="FRUCTOSE-BISPHOSPHATE ALDOLASE CLASS 1"/>
    <property type="match status" value="1"/>
</dbReference>
<reference evidence="1 2" key="1">
    <citation type="submission" date="2020-03" db="EMBL/GenBank/DDBJ databases">
        <title>Draft genome of Streptomyces sp. ventii, isolated from the Axial Seamount in the Pacific Ocean, and resequencing of the two type strains Streptomyces lonarensis strain NCL 716 and Streptomyces bohaiensis strain 11A07.</title>
        <authorList>
            <person name="Loughran R.M."/>
            <person name="Pfannmuller K.M."/>
            <person name="Wasson B.J."/>
            <person name="Deadmond M.C."/>
            <person name="Paddock B.E."/>
            <person name="Koyack M.J."/>
            <person name="Gallegos D.A."/>
            <person name="Mitchell E.A."/>
            <person name="Ushijima B."/>
            <person name="Saw J.H."/>
            <person name="Mcphail K.L."/>
            <person name="Videau P."/>
        </authorList>
    </citation>
    <scope>NUCLEOTIDE SEQUENCE [LARGE SCALE GENOMIC DNA]</scope>
    <source>
        <strain evidence="2">5675061</strain>
    </source>
</reference>
<dbReference type="InterPro" id="IPR013785">
    <property type="entry name" value="Aldolase_TIM"/>
</dbReference>
<evidence type="ECO:0000313" key="2">
    <source>
        <dbReference type="Proteomes" id="UP000746503"/>
    </source>
</evidence>
<dbReference type="InterPro" id="IPR002915">
    <property type="entry name" value="DeoC/FbaB/LacD_aldolase"/>
</dbReference>
<dbReference type="SMART" id="SM01133">
    <property type="entry name" value="DeoC"/>
    <property type="match status" value="1"/>
</dbReference>
<organism evidence="1 2">
    <name type="scientific">Streptomyces spiramenti</name>
    <dbReference type="NCBI Taxonomy" id="2720606"/>
    <lineage>
        <taxon>Bacteria</taxon>
        <taxon>Bacillati</taxon>
        <taxon>Actinomycetota</taxon>
        <taxon>Actinomycetes</taxon>
        <taxon>Kitasatosporales</taxon>
        <taxon>Streptomycetaceae</taxon>
        <taxon>Streptomyces</taxon>
    </lineage>
</organism>
<dbReference type="Proteomes" id="UP000746503">
    <property type="component" value="Unassembled WGS sequence"/>
</dbReference>
<dbReference type="Gene3D" id="3.20.20.70">
    <property type="entry name" value="Aldolase class I"/>
    <property type="match status" value="1"/>
</dbReference>
<comment type="caution">
    <text evidence="1">The sequence shown here is derived from an EMBL/GenBank/DDBJ whole genome shotgun (WGS) entry which is preliminary data.</text>
</comment>
<dbReference type="EMBL" id="JAAVJB010000371">
    <property type="protein sequence ID" value="NJP69123.1"/>
    <property type="molecule type" value="Genomic_DNA"/>
</dbReference>
<dbReference type="Pfam" id="PF01791">
    <property type="entry name" value="DeoC"/>
    <property type="match status" value="1"/>
</dbReference>
<proteinExistence type="predicted"/>
<dbReference type="SUPFAM" id="SSF51569">
    <property type="entry name" value="Aldolase"/>
    <property type="match status" value="1"/>
</dbReference>
<dbReference type="InterPro" id="IPR041720">
    <property type="entry name" value="FbaB-like"/>
</dbReference>
<name>A0ABX1AWA3_9ACTN</name>
<accession>A0ABX1AWA3</accession>
<dbReference type="RefSeq" id="WP_167935589.1">
    <property type="nucleotide sequence ID" value="NZ_JAAVJB010000371.1"/>
</dbReference>
<dbReference type="PANTHER" id="PTHR47916:SF1">
    <property type="entry name" value="3-HYDROXY-5-PHOSPHONOOXYPENTANE-2,4-DIONE THIOLASE"/>
    <property type="match status" value="1"/>
</dbReference>
<dbReference type="InterPro" id="IPR050456">
    <property type="entry name" value="DeoC/FbaB_aldolase"/>
</dbReference>
<dbReference type="PIRSF" id="PIRSF038992">
    <property type="entry name" value="Aldolase_Ia"/>
    <property type="match status" value="1"/>
</dbReference>